<gene>
    <name evidence="2" type="ORF">GCM10018772_23920</name>
</gene>
<reference evidence="2" key="2">
    <citation type="submission" date="2020-09" db="EMBL/GenBank/DDBJ databases">
        <authorList>
            <person name="Sun Q."/>
            <person name="Ohkuma M."/>
        </authorList>
    </citation>
    <scope>NUCLEOTIDE SEQUENCE</scope>
    <source>
        <strain evidence="2">JCM 4477</strain>
    </source>
</reference>
<evidence type="ECO:0000256" key="1">
    <source>
        <dbReference type="SAM" id="MobiDB-lite"/>
    </source>
</evidence>
<accession>A0A919ACH9</accession>
<protein>
    <submittedName>
        <fullName evidence="2">Uncharacterized protein</fullName>
    </submittedName>
</protein>
<comment type="caution">
    <text evidence="2">The sequence shown here is derived from an EMBL/GenBank/DDBJ whole genome shotgun (WGS) entry which is preliminary data.</text>
</comment>
<organism evidence="2 3">
    <name type="scientific">Streptomyces fumanus</name>
    <dbReference type="NCBI Taxonomy" id="67302"/>
    <lineage>
        <taxon>Bacteria</taxon>
        <taxon>Bacillati</taxon>
        <taxon>Actinomycetota</taxon>
        <taxon>Actinomycetes</taxon>
        <taxon>Kitasatosporales</taxon>
        <taxon>Streptomycetaceae</taxon>
        <taxon>Streptomyces</taxon>
    </lineage>
</organism>
<feature type="region of interest" description="Disordered" evidence="1">
    <location>
        <begin position="1"/>
        <end position="60"/>
    </location>
</feature>
<evidence type="ECO:0000313" key="2">
    <source>
        <dbReference type="EMBL" id="GHE98700.1"/>
    </source>
</evidence>
<dbReference type="AlphaFoldDB" id="A0A919ACH9"/>
<name>A0A919ACH9_9ACTN</name>
<evidence type="ECO:0000313" key="3">
    <source>
        <dbReference type="Proteomes" id="UP000630718"/>
    </source>
</evidence>
<keyword evidence="3" id="KW-1185">Reference proteome</keyword>
<dbReference type="EMBL" id="BNBI01000004">
    <property type="protein sequence ID" value="GHE98700.1"/>
    <property type="molecule type" value="Genomic_DNA"/>
</dbReference>
<sequence length="60" mass="6262">MSAKRRVAVVVGGTSDGKDTDSGDAVFRGGHARRTKWGVTGDQPGAGQWGVRADPRVRPA</sequence>
<reference evidence="2" key="1">
    <citation type="journal article" date="2014" name="Int. J. Syst. Evol. Microbiol.">
        <title>Complete genome sequence of Corynebacterium casei LMG S-19264T (=DSM 44701T), isolated from a smear-ripened cheese.</title>
        <authorList>
            <consortium name="US DOE Joint Genome Institute (JGI-PGF)"/>
            <person name="Walter F."/>
            <person name="Albersmeier A."/>
            <person name="Kalinowski J."/>
            <person name="Ruckert C."/>
        </authorList>
    </citation>
    <scope>NUCLEOTIDE SEQUENCE</scope>
    <source>
        <strain evidence="2">JCM 4477</strain>
    </source>
</reference>
<proteinExistence type="predicted"/>
<dbReference type="RefSeq" id="WP_190204155.1">
    <property type="nucleotide sequence ID" value="NZ_BNBI01000004.1"/>
</dbReference>
<dbReference type="Proteomes" id="UP000630718">
    <property type="component" value="Unassembled WGS sequence"/>
</dbReference>